<dbReference type="PROSITE" id="PS50104">
    <property type="entry name" value="TIR"/>
    <property type="match status" value="1"/>
</dbReference>
<dbReference type="PANTHER" id="PTHR11017">
    <property type="entry name" value="LEUCINE-RICH REPEAT-CONTAINING PROTEIN"/>
    <property type="match status" value="1"/>
</dbReference>
<evidence type="ECO:0000313" key="4">
    <source>
        <dbReference type="EMBL" id="KAH9288889.1"/>
    </source>
</evidence>
<dbReference type="InterPro" id="IPR044974">
    <property type="entry name" value="Disease_R_plants"/>
</dbReference>
<dbReference type="InterPro" id="IPR000157">
    <property type="entry name" value="TIR_dom"/>
</dbReference>
<sequence>SEERELGDFLPATLQRAMDSASLHIAIFSEHYAQSPWCLAELEFMLQTGTTIIPIFYKVQPCDLRHAVHGKRIYVDAAFAEYERKGRYLKKLEQWKMALNAVSFYIGDIITNEDDEQRVVKNVVNRVLKDMKKVPLDVAKHPMGLHEAVEEFERISDECHSNVQIVGIWGMGGSGKTTLAKELYNRECSSMQRCSFLFDIRDAAQKGLLHEKQKKLLEDLRFHAPSFDHVDQGKGILASGLRSVSVRIVLDDVDHPDQVEALLPVKDSLVSGSLIIVTTREREVLISCGISAIYKMRVLNPSHAKQLFCWHAFLQPSPRSGFEQIVAKFLSSCQGLPLSLRVLGGQLYGRSQMDYWEAQLEKISRILPGDITERLKISYDALDEEDKEMFLDTACFFIGEERSTAIIVWDGSKWNGLDGWERLVNKCLVEVVDEPGENGWIRMHDHLRDLGREIANRQSPYGLWFARQTIHIQPAEEICIRGIKSSDFDSYRFHPSSQGEIIVNTNKGSRSLNPFISGLQIFDGSGDFPNQNVSKGSRELVCLRCDYFKEKNLPSWLYSWESLRILELWAPNLEILWEAASDMDYASRLKERVVK</sequence>
<dbReference type="Gene3D" id="3.40.50.300">
    <property type="entry name" value="P-loop containing nucleotide triphosphate hydrolases"/>
    <property type="match status" value="1"/>
</dbReference>
<dbReference type="InterPro" id="IPR002182">
    <property type="entry name" value="NB-ARC"/>
</dbReference>
<evidence type="ECO:0000313" key="5">
    <source>
        <dbReference type="Proteomes" id="UP000824469"/>
    </source>
</evidence>
<dbReference type="Gene3D" id="3.40.50.10140">
    <property type="entry name" value="Toll/interleukin-1 receptor homology (TIR) domain"/>
    <property type="match status" value="1"/>
</dbReference>
<organism evidence="4 5">
    <name type="scientific">Taxus chinensis</name>
    <name type="common">Chinese yew</name>
    <name type="synonym">Taxus wallichiana var. chinensis</name>
    <dbReference type="NCBI Taxonomy" id="29808"/>
    <lineage>
        <taxon>Eukaryota</taxon>
        <taxon>Viridiplantae</taxon>
        <taxon>Streptophyta</taxon>
        <taxon>Embryophyta</taxon>
        <taxon>Tracheophyta</taxon>
        <taxon>Spermatophyta</taxon>
        <taxon>Pinopsida</taxon>
        <taxon>Pinidae</taxon>
        <taxon>Conifers II</taxon>
        <taxon>Cupressales</taxon>
        <taxon>Taxaceae</taxon>
        <taxon>Taxus</taxon>
    </lineage>
</organism>
<dbReference type="EMBL" id="JAHRHJ020003813">
    <property type="protein sequence ID" value="KAH9288889.1"/>
    <property type="molecule type" value="Genomic_DNA"/>
</dbReference>
<feature type="domain" description="TIR" evidence="3">
    <location>
        <begin position="1"/>
        <end position="131"/>
    </location>
</feature>
<evidence type="ECO:0000259" key="3">
    <source>
        <dbReference type="PROSITE" id="PS50104"/>
    </source>
</evidence>
<dbReference type="Pfam" id="PF23282">
    <property type="entry name" value="WHD_ROQ1"/>
    <property type="match status" value="1"/>
</dbReference>
<dbReference type="InterPro" id="IPR035897">
    <property type="entry name" value="Toll_tir_struct_dom_sf"/>
</dbReference>
<dbReference type="GO" id="GO:0043531">
    <property type="term" value="F:ADP binding"/>
    <property type="evidence" value="ECO:0007669"/>
    <property type="project" value="InterPro"/>
</dbReference>
<dbReference type="Gene3D" id="1.10.8.430">
    <property type="entry name" value="Helical domain of apoptotic protease-activating factors"/>
    <property type="match status" value="1"/>
</dbReference>
<dbReference type="Pfam" id="PF00931">
    <property type="entry name" value="NB-ARC"/>
    <property type="match status" value="1"/>
</dbReference>
<keyword evidence="5" id="KW-1185">Reference proteome</keyword>
<dbReference type="AlphaFoldDB" id="A0AA38C2S3"/>
<name>A0AA38C2S3_TAXCH</name>
<reference evidence="4 5" key="1">
    <citation type="journal article" date="2021" name="Nat. Plants">
        <title>The Taxus genome provides insights into paclitaxel biosynthesis.</title>
        <authorList>
            <person name="Xiong X."/>
            <person name="Gou J."/>
            <person name="Liao Q."/>
            <person name="Li Y."/>
            <person name="Zhou Q."/>
            <person name="Bi G."/>
            <person name="Li C."/>
            <person name="Du R."/>
            <person name="Wang X."/>
            <person name="Sun T."/>
            <person name="Guo L."/>
            <person name="Liang H."/>
            <person name="Lu P."/>
            <person name="Wu Y."/>
            <person name="Zhang Z."/>
            <person name="Ro D.K."/>
            <person name="Shang Y."/>
            <person name="Huang S."/>
            <person name="Yan J."/>
        </authorList>
    </citation>
    <scope>NUCLEOTIDE SEQUENCE [LARGE SCALE GENOMIC DNA]</scope>
    <source>
        <strain evidence="4">Ta-2019</strain>
    </source>
</reference>
<evidence type="ECO:0000256" key="2">
    <source>
        <dbReference type="ARBA" id="ARBA00022821"/>
    </source>
</evidence>
<evidence type="ECO:0000256" key="1">
    <source>
        <dbReference type="ARBA" id="ARBA00022614"/>
    </source>
</evidence>
<dbReference type="InterPro" id="IPR027417">
    <property type="entry name" value="P-loop_NTPase"/>
</dbReference>
<feature type="non-terminal residue" evidence="4">
    <location>
        <position position="595"/>
    </location>
</feature>
<dbReference type="OMA" id="ENGWIRM"/>
<keyword evidence="2" id="KW-0611">Plant defense</keyword>
<dbReference type="SUPFAM" id="SSF52200">
    <property type="entry name" value="Toll/Interleukin receptor TIR domain"/>
    <property type="match status" value="1"/>
</dbReference>
<dbReference type="SUPFAM" id="SSF52540">
    <property type="entry name" value="P-loop containing nucleoside triphosphate hydrolases"/>
    <property type="match status" value="1"/>
</dbReference>
<dbReference type="PANTHER" id="PTHR11017:SF385">
    <property type="entry name" value="DISEASE RESISTANCE PROTEIN (TIR-NBS-LRR CLASS)-RELATED"/>
    <property type="match status" value="1"/>
</dbReference>
<dbReference type="Proteomes" id="UP000824469">
    <property type="component" value="Unassembled WGS sequence"/>
</dbReference>
<keyword evidence="1" id="KW-0433">Leucine-rich repeat</keyword>
<comment type="caution">
    <text evidence="4">The sequence shown here is derived from an EMBL/GenBank/DDBJ whole genome shotgun (WGS) entry which is preliminary data.</text>
</comment>
<gene>
    <name evidence="4" type="ORF">KI387_033006</name>
</gene>
<dbReference type="InterPro" id="IPR036390">
    <property type="entry name" value="WH_DNA-bd_sf"/>
</dbReference>
<dbReference type="Pfam" id="PF01582">
    <property type="entry name" value="TIR"/>
    <property type="match status" value="1"/>
</dbReference>
<dbReference type="GO" id="GO:0006952">
    <property type="term" value="P:defense response"/>
    <property type="evidence" value="ECO:0007669"/>
    <property type="project" value="UniProtKB-KW"/>
</dbReference>
<dbReference type="InterPro" id="IPR042197">
    <property type="entry name" value="Apaf_helical"/>
</dbReference>
<feature type="non-terminal residue" evidence="4">
    <location>
        <position position="1"/>
    </location>
</feature>
<dbReference type="InterPro" id="IPR058192">
    <property type="entry name" value="WHD_ROQ1-like"/>
</dbReference>
<dbReference type="GO" id="GO:0007165">
    <property type="term" value="P:signal transduction"/>
    <property type="evidence" value="ECO:0007669"/>
    <property type="project" value="InterPro"/>
</dbReference>
<protein>
    <recommendedName>
        <fullName evidence="3">TIR domain-containing protein</fullName>
    </recommendedName>
</protein>
<accession>A0AA38C2S3</accession>
<dbReference type="SUPFAM" id="SSF46785">
    <property type="entry name" value="Winged helix' DNA-binding domain"/>
    <property type="match status" value="1"/>
</dbReference>
<proteinExistence type="predicted"/>
<dbReference type="PRINTS" id="PR00364">
    <property type="entry name" value="DISEASERSIST"/>
</dbReference>